<keyword evidence="3" id="KW-1185">Reference proteome</keyword>
<reference evidence="2" key="1">
    <citation type="submission" date="2021-01" db="EMBL/GenBank/DDBJ databases">
        <title>Modified the classification status of verrucomicrobia.</title>
        <authorList>
            <person name="Feng X."/>
        </authorList>
    </citation>
    <scope>NUCLEOTIDE SEQUENCE</scope>
    <source>
        <strain evidence="2">KCTC 12986</strain>
    </source>
</reference>
<evidence type="ECO:0000313" key="2">
    <source>
        <dbReference type="EMBL" id="MBK1835672.1"/>
    </source>
</evidence>
<dbReference type="AlphaFoldDB" id="A0A934RPK5"/>
<evidence type="ECO:0000259" key="1">
    <source>
        <dbReference type="SMART" id="SM00460"/>
    </source>
</evidence>
<sequence>MMLFLTCYVWQACAQFEVVEAESGSHVLVRQVLEEQIVDSEALGNRLESVVSRAETTKQMASAVSQWIEYSIKFDETGERELIKMGAAEDRPKNALQLLEAGEGACREFCLCFVSCMRAIGIPARHVVAFWKYSGGGRHFAAEYWDREKEKWVIVEPLHALPKGGVREKTKAGGFNFLVWYALDSYPEEVDPYGRDDLSAFVNVSHHYADFYEMKARVSDSFPLSPESPVKLSLWNEGSWRAVLAGESVDSAESGEGVQVSFQVADCVPLNRPILFTAVNEGELRCAFAKAGERGAGGKFGGVEGGGVVAVGRA</sequence>
<dbReference type="RefSeq" id="WP_200393108.1">
    <property type="nucleotide sequence ID" value="NZ_JAENIO010000078.1"/>
</dbReference>
<feature type="domain" description="Transglutaminase-like" evidence="1">
    <location>
        <begin position="98"/>
        <end position="159"/>
    </location>
</feature>
<dbReference type="Pfam" id="PF01841">
    <property type="entry name" value="Transglut_core"/>
    <property type="match status" value="1"/>
</dbReference>
<dbReference type="EMBL" id="JAENIO010000078">
    <property type="protein sequence ID" value="MBK1835672.1"/>
    <property type="molecule type" value="Genomic_DNA"/>
</dbReference>
<proteinExistence type="predicted"/>
<dbReference type="InterPro" id="IPR038765">
    <property type="entry name" value="Papain-like_cys_pep_sf"/>
</dbReference>
<organism evidence="2 3">
    <name type="scientific">Roseibacillus ishigakijimensis</name>
    <dbReference type="NCBI Taxonomy" id="454146"/>
    <lineage>
        <taxon>Bacteria</taxon>
        <taxon>Pseudomonadati</taxon>
        <taxon>Verrucomicrobiota</taxon>
        <taxon>Verrucomicrobiia</taxon>
        <taxon>Verrucomicrobiales</taxon>
        <taxon>Verrucomicrobiaceae</taxon>
        <taxon>Roseibacillus</taxon>
    </lineage>
</organism>
<dbReference type="Gene3D" id="3.10.620.30">
    <property type="match status" value="1"/>
</dbReference>
<protein>
    <submittedName>
        <fullName evidence="2">Transglutaminase domain-containing protein</fullName>
    </submittedName>
</protein>
<accession>A0A934RPK5</accession>
<dbReference type="SUPFAM" id="SSF54001">
    <property type="entry name" value="Cysteine proteinases"/>
    <property type="match status" value="1"/>
</dbReference>
<dbReference type="SMART" id="SM00460">
    <property type="entry name" value="TGc"/>
    <property type="match status" value="1"/>
</dbReference>
<dbReference type="InterPro" id="IPR002931">
    <property type="entry name" value="Transglutaminase-like"/>
</dbReference>
<dbReference type="Proteomes" id="UP000604083">
    <property type="component" value="Unassembled WGS sequence"/>
</dbReference>
<comment type="caution">
    <text evidence="2">The sequence shown here is derived from an EMBL/GenBank/DDBJ whole genome shotgun (WGS) entry which is preliminary data.</text>
</comment>
<evidence type="ECO:0000313" key="3">
    <source>
        <dbReference type="Proteomes" id="UP000604083"/>
    </source>
</evidence>
<gene>
    <name evidence="2" type="ORF">JIN78_16530</name>
</gene>
<name>A0A934RPK5_9BACT</name>